<comment type="catalytic activity">
    <reaction evidence="6 7 8">
        <text>RNA(n) + a ribonucleoside 5'-triphosphate = RNA(n+1) + diphosphate</text>
        <dbReference type="Rhea" id="RHEA:21248"/>
        <dbReference type="Rhea" id="RHEA-COMP:14527"/>
        <dbReference type="Rhea" id="RHEA-COMP:17342"/>
        <dbReference type="ChEBI" id="CHEBI:33019"/>
        <dbReference type="ChEBI" id="CHEBI:61557"/>
        <dbReference type="ChEBI" id="CHEBI:140395"/>
        <dbReference type="EC" id="2.7.7.6"/>
    </reaction>
</comment>
<feature type="binding site" evidence="7">
    <location>
        <position position="919"/>
    </location>
    <ligand>
        <name>Zn(2+)</name>
        <dbReference type="ChEBI" id="CHEBI:29105"/>
        <label>2</label>
    </ligand>
</feature>
<dbReference type="GO" id="GO:0003899">
    <property type="term" value="F:DNA-directed RNA polymerase activity"/>
    <property type="evidence" value="ECO:0007669"/>
    <property type="project" value="UniProtKB-UniRule"/>
</dbReference>
<dbReference type="Gene3D" id="1.10.40.90">
    <property type="match status" value="1"/>
</dbReference>
<keyword evidence="2 7" id="KW-0808">Transferase</keyword>
<feature type="binding site" evidence="7">
    <location>
        <position position="929"/>
    </location>
    <ligand>
        <name>Zn(2+)</name>
        <dbReference type="ChEBI" id="CHEBI:29105"/>
        <label>2</label>
    </ligand>
</feature>
<dbReference type="InterPro" id="IPR042102">
    <property type="entry name" value="RNA_pol_Rpb1_3_sf"/>
</dbReference>
<dbReference type="Gene3D" id="1.10.132.30">
    <property type="match status" value="1"/>
</dbReference>
<dbReference type="Gene3D" id="4.10.860.120">
    <property type="entry name" value="RNA polymerase II, clamp domain"/>
    <property type="match status" value="1"/>
</dbReference>
<dbReference type="EC" id="2.7.7.6" evidence="7"/>
<dbReference type="Gene3D" id="2.40.40.20">
    <property type="match status" value="1"/>
</dbReference>
<comment type="caution">
    <text evidence="10">The sequence shown here is derived from an EMBL/GenBank/DDBJ whole genome shotgun (WGS) entry which is preliminary data.</text>
</comment>
<dbReference type="Gene3D" id="1.10.150.390">
    <property type="match status" value="1"/>
</dbReference>
<dbReference type="Proteomes" id="UP000231567">
    <property type="component" value="Unassembled WGS sequence"/>
</dbReference>
<reference evidence="10 11" key="1">
    <citation type="submission" date="2017-09" db="EMBL/GenBank/DDBJ databases">
        <title>Depth-based differentiation of microbial function through sediment-hosted aquifers and enrichment of novel symbionts in the deep terrestrial subsurface.</title>
        <authorList>
            <person name="Probst A.J."/>
            <person name="Ladd B."/>
            <person name="Jarett J.K."/>
            <person name="Geller-Mcgrath D.E."/>
            <person name="Sieber C.M."/>
            <person name="Emerson J.B."/>
            <person name="Anantharaman K."/>
            <person name="Thomas B.C."/>
            <person name="Malmstrom R."/>
            <person name="Stieglmeier M."/>
            <person name="Klingl A."/>
            <person name="Woyke T."/>
            <person name="Ryan C.M."/>
            <person name="Banfield J.F."/>
        </authorList>
    </citation>
    <scope>NUCLEOTIDE SEQUENCE [LARGE SCALE GENOMIC DNA]</scope>
    <source>
        <strain evidence="10">CG23_combo_of_CG06-09_8_20_14_all_40_13</strain>
    </source>
</reference>
<gene>
    <name evidence="7 10" type="primary">rpoC</name>
    <name evidence="10" type="ORF">COX39_01705</name>
</gene>
<dbReference type="InterPro" id="IPR000722">
    <property type="entry name" value="RNA_pol_asu"/>
</dbReference>
<evidence type="ECO:0000256" key="7">
    <source>
        <dbReference type="HAMAP-Rule" id="MF_01322"/>
    </source>
</evidence>
<keyword evidence="7" id="KW-0460">Magnesium</keyword>
<dbReference type="Pfam" id="PF04997">
    <property type="entry name" value="RNA_pol_Rpb1_1"/>
    <property type="match status" value="1"/>
</dbReference>
<evidence type="ECO:0000256" key="5">
    <source>
        <dbReference type="ARBA" id="ARBA00023163"/>
    </source>
</evidence>
<feature type="binding site" evidence="7">
    <location>
        <position position="65"/>
    </location>
    <ligand>
        <name>Zn(2+)</name>
        <dbReference type="ChEBI" id="CHEBI:29105"/>
        <label>1</label>
    </ligand>
</feature>
<feature type="binding site" evidence="7">
    <location>
        <position position="926"/>
    </location>
    <ligand>
        <name>Zn(2+)</name>
        <dbReference type="ChEBI" id="CHEBI:29105"/>
        <label>2</label>
    </ligand>
</feature>
<comment type="cofactor">
    <cofactor evidence="7">
        <name>Mg(2+)</name>
        <dbReference type="ChEBI" id="CHEBI:18420"/>
    </cofactor>
    <text evidence="7">Binds 1 Mg(2+) ion per subunit.</text>
</comment>
<dbReference type="InterPro" id="IPR007080">
    <property type="entry name" value="RNA_pol_Rpb1_1"/>
</dbReference>
<feature type="binding site" evidence="7">
    <location>
        <position position="514"/>
    </location>
    <ligand>
        <name>Mg(2+)</name>
        <dbReference type="ChEBI" id="CHEBI:18420"/>
    </ligand>
</feature>
<comment type="subunit">
    <text evidence="7">The RNAP catalytic core consists of 2 alpha, 1 beta, 1 beta' and 1 omega subunit. When a sigma factor is associated with the core the holoenzyme is formed, which can initiate transcription.</text>
</comment>
<feature type="binding site" evidence="7">
    <location>
        <position position="516"/>
    </location>
    <ligand>
        <name>Mg(2+)</name>
        <dbReference type="ChEBI" id="CHEBI:18420"/>
    </ligand>
</feature>
<dbReference type="Pfam" id="PF05000">
    <property type="entry name" value="RNA_pol_Rpb1_4"/>
    <property type="match status" value="1"/>
</dbReference>
<evidence type="ECO:0000256" key="3">
    <source>
        <dbReference type="ARBA" id="ARBA00022695"/>
    </source>
</evidence>
<dbReference type="GO" id="GO:0000428">
    <property type="term" value="C:DNA-directed RNA polymerase complex"/>
    <property type="evidence" value="ECO:0007669"/>
    <property type="project" value="UniProtKB-KW"/>
</dbReference>
<sequence length="1273" mass="143080">MQEEILGVDFDALRISVASPDEIMAWSHGEILKPETINYRTQKPERDGLFDEKIFGPTKDYECYCGKYKKIRYKGIICEKCGVEVTKAAVRRERMGHIDLAVPIAHIWYVRGIPSIISLVLDMSVSDLEKIIYFASFIVLDVNEQVRKEALEQLEHDYNQLIGQKTLVKEGQPEQKEDEEKAKGKEQLAQIEAAYKMLKCEILALKPKRIITEDKYQDLSLKYGQIIKVGIGAEAIYRLLSDLNLDDEIEILKNNAKKGVLSFRKKVLRRLRLIEDMKKAKILPQWLILQKLPVIPPDLRPMVQLDGGRYAASDLNDLYRRVINRNHRLKKLLVQGAPEVICRNEKRMLQEAVDALIDNSARRGKTAVTTGGARKLRSLSDILRGKQGRFRQNLLGKRVDYSGRSVIVIGPHLKLNQCGLPKMMALELFKTFVISRLISEGYVHNVKNATRLIEQGTPEVWDILEKITKDYYVMLNRAPTLHRLGIQAFQPVLIEGKAIQIHPLVCSAFNADFDGDQMAVHVPLSSQARYETSNIMRSSHNVLKPASGEPTVTPRLDIVFGCFYMTTWQPGAKGEKKYFASKNEAIYAYQMGYVHLCAKIYVRMSAQQFAGKQGETVIVETSIGRILFNNVLPEEMRFRNQDMDDKHLRAIISECFKKYGIDEAVALVDRIKKVGFQYATQSGMTISIEDVVIPKQKKDILKQSNLQIDEIAKQFKRGLITDTERVASGVELWTKTKDKIEKEMIEDMNERNPVYMMVKSGARGSFAQVTQLGGMKGLVVNPAGEIIEIPIINNYKEGLNVLEYFISTHGARKGKSDTSLRTSDAGYLTRRLVDVAQDLVISEKDCLTNEGVKITREESSKLNQNFKDRILGRIALKNIKNPQSNKIICKAGEEISEIVVEEIEKVSIEQVEVRSSLGCLSNWGICQACYGRDLARGGLVQFGEAVGIVAAQAIGEPGTQLTMKTFHLGGVSGEDITTGLPRVEELFEARTPRFPAVLSDLNGICQIKKEKNRVKIIITSSEFPSIVVKIPEHYKLIIKAQDVVLHKQVIAISEGQKAIRATIAGKVKVEKSQIKITSVEQLSREYLLPIAVDLRVENGQRVSIGDQLTEGHWDLAEALKLKGKEAVEKYIIGEVQEIYSSQGQRINDKYIEIIIRQMFSKDKIISEGDTQLLPGQFVDITSLRKINESLPPTAKKTIAVQAIMGITRISLKTDSFLSAASFQETTGVLIDAAVRGAVDRLKGLKENVIIGRLIPAGTGFRKDIPGKKMQNEK</sequence>
<feature type="binding site" evidence="7">
    <location>
        <position position="63"/>
    </location>
    <ligand>
        <name>Zn(2+)</name>
        <dbReference type="ChEBI" id="CHEBI:29105"/>
        <label>1</label>
    </ligand>
</feature>
<feature type="domain" description="RNA polymerase N-terminal" evidence="9">
    <location>
        <begin position="285"/>
        <end position="566"/>
    </location>
</feature>
<dbReference type="Pfam" id="PF04983">
    <property type="entry name" value="RNA_pol_Rpb1_3"/>
    <property type="match status" value="1"/>
</dbReference>
<evidence type="ECO:0000313" key="11">
    <source>
        <dbReference type="Proteomes" id="UP000231567"/>
    </source>
</evidence>
<dbReference type="NCBIfam" id="TIGR02386">
    <property type="entry name" value="rpoC_TIGR"/>
    <property type="match status" value="1"/>
</dbReference>
<dbReference type="AlphaFoldDB" id="A0A2G9YR46"/>
<evidence type="ECO:0000256" key="1">
    <source>
        <dbReference type="ARBA" id="ARBA00022478"/>
    </source>
</evidence>
<dbReference type="InterPro" id="IPR007081">
    <property type="entry name" value="RNA_pol_Rpb1_5"/>
</dbReference>
<evidence type="ECO:0000256" key="2">
    <source>
        <dbReference type="ARBA" id="ARBA00022679"/>
    </source>
</evidence>
<dbReference type="InterPro" id="IPR038120">
    <property type="entry name" value="Rpb1_funnel_sf"/>
</dbReference>
<dbReference type="SMART" id="SM00663">
    <property type="entry name" value="RPOLA_N"/>
    <property type="match status" value="1"/>
</dbReference>
<dbReference type="PANTHER" id="PTHR19376">
    <property type="entry name" value="DNA-DIRECTED RNA POLYMERASE"/>
    <property type="match status" value="1"/>
</dbReference>
<feature type="binding site" evidence="7">
    <location>
        <position position="512"/>
    </location>
    <ligand>
        <name>Mg(2+)</name>
        <dbReference type="ChEBI" id="CHEBI:18420"/>
    </ligand>
</feature>
<dbReference type="InterPro" id="IPR007066">
    <property type="entry name" value="RNA_pol_Rpb1_3"/>
</dbReference>
<comment type="function">
    <text evidence="7 8">DNA-dependent RNA polymerase catalyzes the transcription of DNA into RNA using the four ribonucleoside triphosphates as substrates.</text>
</comment>
<feature type="binding site" evidence="7">
    <location>
        <position position="846"/>
    </location>
    <ligand>
        <name>Zn(2+)</name>
        <dbReference type="ChEBI" id="CHEBI:29105"/>
        <label>2</label>
    </ligand>
</feature>
<dbReference type="PANTHER" id="PTHR19376:SF54">
    <property type="entry name" value="DNA-DIRECTED RNA POLYMERASE SUBUNIT BETA"/>
    <property type="match status" value="1"/>
</dbReference>
<evidence type="ECO:0000256" key="8">
    <source>
        <dbReference type="RuleBase" id="RU004279"/>
    </source>
</evidence>
<accession>A0A2G9YR46</accession>
<dbReference type="SUPFAM" id="SSF64484">
    <property type="entry name" value="beta and beta-prime subunits of DNA dependent RNA-polymerase"/>
    <property type="match status" value="1"/>
</dbReference>
<evidence type="ECO:0000256" key="4">
    <source>
        <dbReference type="ARBA" id="ARBA00022723"/>
    </source>
</evidence>
<evidence type="ECO:0000259" key="9">
    <source>
        <dbReference type="SMART" id="SM00663"/>
    </source>
</evidence>
<keyword evidence="3 7" id="KW-0548">Nucleotidyltransferase</keyword>
<dbReference type="GO" id="GO:0003677">
    <property type="term" value="F:DNA binding"/>
    <property type="evidence" value="ECO:0007669"/>
    <property type="project" value="UniProtKB-UniRule"/>
</dbReference>
<proteinExistence type="inferred from homology"/>
<dbReference type="Pfam" id="PF00623">
    <property type="entry name" value="RNA_pol_Rpb1_2"/>
    <property type="match status" value="2"/>
</dbReference>
<dbReference type="CDD" id="cd01609">
    <property type="entry name" value="RNAP_beta'_N"/>
    <property type="match status" value="1"/>
</dbReference>
<dbReference type="CDD" id="cd02655">
    <property type="entry name" value="RNAP_beta'_C"/>
    <property type="match status" value="1"/>
</dbReference>
<dbReference type="Gene3D" id="1.10.1790.20">
    <property type="match status" value="2"/>
</dbReference>
<name>A0A2G9YR46_9BACT</name>
<comment type="cofactor">
    <cofactor evidence="7">
        <name>Zn(2+)</name>
        <dbReference type="ChEBI" id="CHEBI:29105"/>
    </cofactor>
    <text evidence="7">Binds 2 Zn(2+) ions per subunit.</text>
</comment>
<dbReference type="InterPro" id="IPR006592">
    <property type="entry name" value="RNA_pol_N"/>
</dbReference>
<dbReference type="Gene3D" id="1.10.274.100">
    <property type="entry name" value="RNA polymerase Rpb1, domain 3"/>
    <property type="match status" value="1"/>
</dbReference>
<dbReference type="InterPro" id="IPR012754">
    <property type="entry name" value="DNA-dir_RpoC_beta_prime_bact"/>
</dbReference>
<dbReference type="Gene3D" id="2.40.50.100">
    <property type="match status" value="2"/>
</dbReference>
<feature type="binding site" evidence="7">
    <location>
        <position position="78"/>
    </location>
    <ligand>
        <name>Zn(2+)</name>
        <dbReference type="ChEBI" id="CHEBI:29105"/>
        <label>1</label>
    </ligand>
</feature>
<organism evidence="10 11">
    <name type="scientific">Candidatus Nealsonbacteria bacterium CG23_combo_of_CG06-09_8_20_14_all_40_13</name>
    <dbReference type="NCBI Taxonomy" id="1974724"/>
    <lineage>
        <taxon>Bacteria</taxon>
        <taxon>Candidatus Nealsoniibacteriota</taxon>
    </lineage>
</organism>
<dbReference type="GO" id="GO:0008270">
    <property type="term" value="F:zinc ion binding"/>
    <property type="evidence" value="ECO:0007669"/>
    <property type="project" value="UniProtKB-UniRule"/>
</dbReference>
<dbReference type="GO" id="GO:0000287">
    <property type="term" value="F:magnesium ion binding"/>
    <property type="evidence" value="ECO:0007669"/>
    <property type="project" value="UniProtKB-UniRule"/>
</dbReference>
<keyword evidence="1 7" id="KW-0240">DNA-directed RNA polymerase</keyword>
<dbReference type="Pfam" id="PF04998">
    <property type="entry name" value="RNA_pol_Rpb1_5"/>
    <property type="match status" value="1"/>
</dbReference>
<dbReference type="HAMAP" id="MF_01322">
    <property type="entry name" value="RNApol_bact_RpoC"/>
    <property type="match status" value="1"/>
</dbReference>
<dbReference type="GO" id="GO:0006351">
    <property type="term" value="P:DNA-templated transcription"/>
    <property type="evidence" value="ECO:0007669"/>
    <property type="project" value="UniProtKB-UniRule"/>
</dbReference>
<evidence type="ECO:0000313" key="10">
    <source>
        <dbReference type="EMBL" id="PIP21695.1"/>
    </source>
</evidence>
<protein>
    <recommendedName>
        <fullName evidence="7">DNA-directed RNA polymerase subunit beta'</fullName>
        <shortName evidence="7">RNAP subunit beta'</shortName>
        <ecNumber evidence="7">2.7.7.6</ecNumber>
    </recommendedName>
    <alternativeName>
        <fullName evidence="7">RNA polymerase subunit beta'</fullName>
    </alternativeName>
    <alternativeName>
        <fullName evidence="7">Transcriptase subunit beta'</fullName>
    </alternativeName>
</protein>
<evidence type="ECO:0000256" key="6">
    <source>
        <dbReference type="ARBA" id="ARBA00048552"/>
    </source>
</evidence>
<dbReference type="InterPro" id="IPR007083">
    <property type="entry name" value="RNA_pol_Rpb1_4"/>
</dbReference>
<keyword evidence="7" id="KW-0862">Zinc</keyword>
<dbReference type="InterPro" id="IPR044893">
    <property type="entry name" value="RNA_pol_Rpb1_clamp_domain"/>
</dbReference>
<dbReference type="InterPro" id="IPR045867">
    <property type="entry name" value="DNA-dir_RpoC_beta_prime"/>
</dbReference>
<feature type="binding site" evidence="7">
    <location>
        <position position="81"/>
    </location>
    <ligand>
        <name>Zn(2+)</name>
        <dbReference type="ChEBI" id="CHEBI:29105"/>
        <label>1</label>
    </ligand>
</feature>
<comment type="similarity">
    <text evidence="7 8">Belongs to the RNA polymerase beta' chain family.</text>
</comment>
<keyword evidence="5 7" id="KW-0804">Transcription</keyword>
<dbReference type="EMBL" id="PCRM01000025">
    <property type="protein sequence ID" value="PIP21695.1"/>
    <property type="molecule type" value="Genomic_DNA"/>
</dbReference>
<keyword evidence="4 7" id="KW-0479">Metal-binding</keyword>